<gene>
    <name evidence="1" type="ORF">AYBTSS11_LOCUS24607</name>
</gene>
<protein>
    <submittedName>
        <fullName evidence="1">Uncharacterized protein</fullName>
    </submittedName>
</protein>
<sequence>GCNLDCSEEWKEGKWCLGPIEFGKTTYYNAMFQFLSLIRSVMMAEDMAREGGAEAVVDGGNNGTMETEI</sequence>
<dbReference type="Gramene" id="rna-AYBTSS11_LOCUS24607">
    <property type="protein sequence ID" value="CAJ1972558.1"/>
    <property type="gene ID" value="gene-AYBTSS11_LOCUS24607"/>
</dbReference>
<feature type="non-terminal residue" evidence="1">
    <location>
        <position position="1"/>
    </location>
</feature>
<evidence type="ECO:0000313" key="2">
    <source>
        <dbReference type="Proteomes" id="UP001189624"/>
    </source>
</evidence>
<dbReference type="AlphaFoldDB" id="A0AA86T1G3"/>
<organism evidence="1 2">
    <name type="scientific">Sphenostylis stenocarpa</name>
    <dbReference type="NCBI Taxonomy" id="92480"/>
    <lineage>
        <taxon>Eukaryota</taxon>
        <taxon>Viridiplantae</taxon>
        <taxon>Streptophyta</taxon>
        <taxon>Embryophyta</taxon>
        <taxon>Tracheophyta</taxon>
        <taxon>Spermatophyta</taxon>
        <taxon>Magnoliopsida</taxon>
        <taxon>eudicotyledons</taxon>
        <taxon>Gunneridae</taxon>
        <taxon>Pentapetalae</taxon>
        <taxon>rosids</taxon>
        <taxon>fabids</taxon>
        <taxon>Fabales</taxon>
        <taxon>Fabaceae</taxon>
        <taxon>Papilionoideae</taxon>
        <taxon>50 kb inversion clade</taxon>
        <taxon>NPAAA clade</taxon>
        <taxon>indigoferoid/millettioid clade</taxon>
        <taxon>Phaseoleae</taxon>
        <taxon>Sphenostylis</taxon>
    </lineage>
</organism>
<evidence type="ECO:0000313" key="1">
    <source>
        <dbReference type="EMBL" id="CAJ1972558.1"/>
    </source>
</evidence>
<proteinExistence type="predicted"/>
<reference evidence="1" key="1">
    <citation type="submission" date="2023-10" db="EMBL/GenBank/DDBJ databases">
        <authorList>
            <person name="Domelevo Entfellner J.-B."/>
        </authorList>
    </citation>
    <scope>NUCLEOTIDE SEQUENCE</scope>
</reference>
<accession>A0AA86T1G3</accession>
<feature type="non-terminal residue" evidence="1">
    <location>
        <position position="69"/>
    </location>
</feature>
<dbReference type="EMBL" id="OY731405">
    <property type="protein sequence ID" value="CAJ1972558.1"/>
    <property type="molecule type" value="Genomic_DNA"/>
</dbReference>
<dbReference type="Proteomes" id="UP001189624">
    <property type="component" value="Chromosome 8"/>
</dbReference>
<name>A0AA86T1G3_9FABA</name>
<keyword evidence="2" id="KW-1185">Reference proteome</keyword>